<dbReference type="EMBL" id="KE123959">
    <property type="protein sequence ID" value="EPB87934.1"/>
    <property type="molecule type" value="Genomic_DNA"/>
</dbReference>
<proteinExistence type="predicted"/>
<evidence type="ECO:0000313" key="4">
    <source>
        <dbReference type="Proteomes" id="UP000014254"/>
    </source>
</evidence>
<name>S2JDQ8_MUCC1</name>
<dbReference type="AlphaFoldDB" id="S2JDQ8"/>
<evidence type="ECO:0000313" key="3">
    <source>
        <dbReference type="EMBL" id="EPB87934.1"/>
    </source>
</evidence>
<feature type="compositionally biased region" description="Low complexity" evidence="1">
    <location>
        <begin position="326"/>
        <end position="346"/>
    </location>
</feature>
<feature type="domain" description="C2H2-type" evidence="2">
    <location>
        <begin position="184"/>
        <end position="205"/>
    </location>
</feature>
<feature type="compositionally biased region" description="Polar residues" evidence="1">
    <location>
        <begin position="97"/>
        <end position="115"/>
    </location>
</feature>
<organism evidence="3 4">
    <name type="scientific">Mucor circinelloides f. circinelloides (strain 1006PhL)</name>
    <name type="common">Mucormycosis agent</name>
    <name type="synonym">Calyptromyces circinelloides</name>
    <dbReference type="NCBI Taxonomy" id="1220926"/>
    <lineage>
        <taxon>Eukaryota</taxon>
        <taxon>Fungi</taxon>
        <taxon>Fungi incertae sedis</taxon>
        <taxon>Mucoromycota</taxon>
        <taxon>Mucoromycotina</taxon>
        <taxon>Mucoromycetes</taxon>
        <taxon>Mucorales</taxon>
        <taxon>Mucorineae</taxon>
        <taxon>Mucoraceae</taxon>
        <taxon>Mucor</taxon>
    </lineage>
</organism>
<protein>
    <recommendedName>
        <fullName evidence="2">C2H2-type domain-containing protein</fullName>
    </recommendedName>
</protein>
<feature type="region of interest" description="Disordered" evidence="1">
    <location>
        <begin position="319"/>
        <end position="359"/>
    </location>
</feature>
<dbReference type="SMART" id="SM00355">
    <property type="entry name" value="ZnF_C2H2"/>
    <property type="match status" value="2"/>
</dbReference>
<dbReference type="OrthoDB" id="2285472at2759"/>
<dbReference type="InterPro" id="IPR013087">
    <property type="entry name" value="Znf_C2H2_type"/>
</dbReference>
<keyword evidence="4" id="KW-1185">Reference proteome</keyword>
<feature type="region of interest" description="Disordered" evidence="1">
    <location>
        <begin position="79"/>
        <end position="115"/>
    </location>
</feature>
<dbReference type="OMA" id="NDNYGFR"/>
<evidence type="ECO:0000256" key="1">
    <source>
        <dbReference type="SAM" id="MobiDB-lite"/>
    </source>
</evidence>
<gene>
    <name evidence="3" type="ORF">HMPREF1544_05225</name>
</gene>
<sequence>MEELMKQALSEALQQVTDGDESHPVDLATDDTDTPVTITEGETIQIIKKEPNEKPLFLKDFVSKSATAEEVEPEVEHLEIEHNCEPGHRYSLRRSSKTQNQPDIGNNKGDSTDPQSLVELALPTFTQYVPATVPDMTMPETDPPVDETQNEPVRMDLEAVYQETLIDKKLTFTTKDAYYTSVECKSCQITFNDNYGFRRHLNHVHQRPFGLIQADNEIISPQETGSGRLLRSSLKTTPFSKKTPKCNVKFKRQYRASLKLKHLKTISLPEEYKKPTVNIQCRFCKHGGWKDYEYRIHLVQRHSKELSPLSKQIKDSNNERLKEAEANSSSTTSASSTSAMPPNASNDSPTTTDPDVTILDIPYDPIKDISENQRRTYQFFQTYMLDIS</sequence>
<dbReference type="PROSITE" id="PS00028">
    <property type="entry name" value="ZINC_FINGER_C2H2_1"/>
    <property type="match status" value="1"/>
</dbReference>
<accession>S2JDQ8</accession>
<dbReference type="InParanoid" id="S2JDQ8"/>
<dbReference type="Proteomes" id="UP000014254">
    <property type="component" value="Unassembled WGS sequence"/>
</dbReference>
<reference evidence="4" key="1">
    <citation type="submission" date="2013-05" db="EMBL/GenBank/DDBJ databases">
        <title>The Genome sequence of Mucor circinelloides f. circinelloides 1006PhL.</title>
        <authorList>
            <consortium name="The Broad Institute Genomics Platform"/>
            <person name="Cuomo C."/>
            <person name="Earl A."/>
            <person name="Findley K."/>
            <person name="Lee S.C."/>
            <person name="Walker B."/>
            <person name="Young S."/>
            <person name="Zeng Q."/>
            <person name="Gargeya S."/>
            <person name="Fitzgerald M."/>
            <person name="Haas B."/>
            <person name="Abouelleil A."/>
            <person name="Allen A.W."/>
            <person name="Alvarado L."/>
            <person name="Arachchi H.M."/>
            <person name="Berlin A.M."/>
            <person name="Chapman S.B."/>
            <person name="Gainer-Dewar J."/>
            <person name="Goldberg J."/>
            <person name="Griggs A."/>
            <person name="Gujja S."/>
            <person name="Hansen M."/>
            <person name="Howarth C."/>
            <person name="Imamovic A."/>
            <person name="Ireland A."/>
            <person name="Larimer J."/>
            <person name="McCowan C."/>
            <person name="Murphy C."/>
            <person name="Pearson M."/>
            <person name="Poon T.W."/>
            <person name="Priest M."/>
            <person name="Roberts A."/>
            <person name="Saif S."/>
            <person name="Shea T."/>
            <person name="Sisk P."/>
            <person name="Sykes S."/>
            <person name="Wortman J."/>
            <person name="Nusbaum C."/>
            <person name="Birren B."/>
        </authorList>
    </citation>
    <scope>NUCLEOTIDE SEQUENCE [LARGE SCALE GENOMIC DNA]</scope>
    <source>
        <strain evidence="4">1006PhL</strain>
    </source>
</reference>
<feature type="compositionally biased region" description="Basic and acidic residues" evidence="1">
    <location>
        <begin position="79"/>
        <end position="88"/>
    </location>
</feature>
<dbReference type="VEuPathDB" id="FungiDB:HMPREF1544_05225"/>
<feature type="region of interest" description="Disordered" evidence="1">
    <location>
        <begin position="1"/>
        <end position="35"/>
    </location>
</feature>
<evidence type="ECO:0000259" key="2">
    <source>
        <dbReference type="PROSITE" id="PS00028"/>
    </source>
</evidence>